<keyword evidence="9" id="KW-1133">Transmembrane helix</keyword>
<evidence type="ECO:0000256" key="1">
    <source>
        <dbReference type="ARBA" id="ARBA00004479"/>
    </source>
</evidence>
<protein>
    <recommendedName>
        <fullName evidence="17">Protein kinase domain-containing protein</fullName>
    </recommendedName>
</protein>
<keyword evidence="7" id="KW-0418">Kinase</keyword>
<gene>
    <name evidence="18" type="ORF">MANES_11G070200</name>
</gene>
<evidence type="ECO:0000256" key="3">
    <source>
        <dbReference type="ARBA" id="ARBA00022679"/>
    </source>
</evidence>
<organism evidence="18">
    <name type="scientific">Manihot esculenta</name>
    <name type="common">Cassava</name>
    <name type="synonym">Jatropha manihot</name>
    <dbReference type="NCBI Taxonomy" id="3983"/>
    <lineage>
        <taxon>Eukaryota</taxon>
        <taxon>Viridiplantae</taxon>
        <taxon>Streptophyta</taxon>
        <taxon>Embryophyta</taxon>
        <taxon>Tracheophyta</taxon>
        <taxon>Spermatophyta</taxon>
        <taxon>Magnoliopsida</taxon>
        <taxon>eudicotyledons</taxon>
        <taxon>Gunneridae</taxon>
        <taxon>Pentapetalae</taxon>
        <taxon>rosids</taxon>
        <taxon>fabids</taxon>
        <taxon>Malpighiales</taxon>
        <taxon>Euphorbiaceae</taxon>
        <taxon>Crotonoideae</taxon>
        <taxon>Manihoteae</taxon>
        <taxon>Manihot</taxon>
    </lineage>
</organism>
<name>A0A2C9UYU4_MANES</name>
<keyword evidence="10" id="KW-0472">Membrane</keyword>
<accession>A0A2C9UYU4</accession>
<dbReference type="PANTHER" id="PTHR27005:SF335">
    <property type="entry name" value="PROTEIN KINASE DOMAIN-CONTAINING PROTEIN"/>
    <property type="match status" value="1"/>
</dbReference>
<feature type="compositionally biased region" description="Low complexity" evidence="15">
    <location>
        <begin position="683"/>
        <end position="708"/>
    </location>
</feature>
<dbReference type="Gene3D" id="1.10.510.10">
    <property type="entry name" value="Transferase(Phosphotransferase) domain 1"/>
    <property type="match status" value="1"/>
</dbReference>
<feature type="signal peptide" evidence="16">
    <location>
        <begin position="1"/>
        <end position="20"/>
    </location>
</feature>
<keyword evidence="3" id="KW-0808">Transferase</keyword>
<evidence type="ECO:0000256" key="4">
    <source>
        <dbReference type="ARBA" id="ARBA00022692"/>
    </source>
</evidence>
<dbReference type="SUPFAM" id="SSF56112">
    <property type="entry name" value="Protein kinase-like (PK-like)"/>
    <property type="match status" value="1"/>
</dbReference>
<dbReference type="GO" id="GO:0004674">
    <property type="term" value="F:protein serine/threonine kinase activity"/>
    <property type="evidence" value="ECO:0007669"/>
    <property type="project" value="UniProtKB-KW"/>
</dbReference>
<evidence type="ECO:0000256" key="12">
    <source>
        <dbReference type="ARBA" id="ARBA00023180"/>
    </source>
</evidence>
<evidence type="ECO:0000256" key="15">
    <source>
        <dbReference type="SAM" id="MobiDB-lite"/>
    </source>
</evidence>
<dbReference type="InterPro" id="IPR000719">
    <property type="entry name" value="Prot_kinase_dom"/>
</dbReference>
<dbReference type="EMBL" id="CM004397">
    <property type="protein sequence ID" value="OAY37042.1"/>
    <property type="molecule type" value="Genomic_DNA"/>
</dbReference>
<dbReference type="Gene3D" id="2.10.25.10">
    <property type="entry name" value="Laminin"/>
    <property type="match status" value="1"/>
</dbReference>
<reference evidence="18" key="1">
    <citation type="submission" date="2016-02" db="EMBL/GenBank/DDBJ databases">
        <title>WGS assembly of Manihot esculenta.</title>
        <authorList>
            <person name="Bredeson J.V."/>
            <person name="Prochnik S.E."/>
            <person name="Lyons J.B."/>
            <person name="Schmutz J."/>
            <person name="Grimwood J."/>
            <person name="Vrebalov J."/>
            <person name="Bart R.S."/>
            <person name="Amuge T."/>
            <person name="Ferguson M.E."/>
            <person name="Green R."/>
            <person name="Putnam N."/>
            <person name="Stites J."/>
            <person name="Rounsley S."/>
            <person name="Rokhsar D.S."/>
        </authorList>
    </citation>
    <scope>NUCLEOTIDE SEQUENCE [LARGE SCALE GENOMIC DNA]</scope>
    <source>
        <tissue evidence="18">Leaf</tissue>
    </source>
</reference>
<dbReference type="STRING" id="3983.A0A2C9UYU4"/>
<evidence type="ECO:0000256" key="8">
    <source>
        <dbReference type="ARBA" id="ARBA00022840"/>
    </source>
</evidence>
<evidence type="ECO:0000256" key="11">
    <source>
        <dbReference type="ARBA" id="ARBA00023157"/>
    </source>
</evidence>
<evidence type="ECO:0000256" key="5">
    <source>
        <dbReference type="ARBA" id="ARBA00022729"/>
    </source>
</evidence>
<feature type="region of interest" description="Disordered" evidence="15">
    <location>
        <begin position="672"/>
        <end position="708"/>
    </location>
</feature>
<evidence type="ECO:0000256" key="13">
    <source>
        <dbReference type="ARBA" id="ARBA00047558"/>
    </source>
</evidence>
<evidence type="ECO:0000256" key="9">
    <source>
        <dbReference type="ARBA" id="ARBA00022989"/>
    </source>
</evidence>
<comment type="subcellular location">
    <subcellularLocation>
        <location evidence="1">Membrane</location>
        <topology evidence="1">Single-pass type I membrane protein</topology>
    </subcellularLocation>
</comment>
<dbReference type="Pfam" id="PF13947">
    <property type="entry name" value="GUB_WAK_bind"/>
    <property type="match status" value="1"/>
</dbReference>
<dbReference type="FunFam" id="3.30.200.20:FF:000043">
    <property type="entry name" value="Wall-associated receptor kinase 2"/>
    <property type="match status" value="1"/>
</dbReference>
<sequence>MALQLETLLIVGSLLLPTAAATTAKGRRNCGGRCGDIEIQYPFGIRADCSMDNWFVIDCIQTANSTTPFISSINLELLNIDYAQSHVIVKGPIFSYKCSHPNTGQAVNLTNTSFAFSVFNIFAVVGCNNRAVLSSSQLDCVGCQPTCEENVKPQGCYGNRCCQAPIPHYQQIFAPSFEDLDDEQCRMAFVARRQWFKYNVQDPYKVQELEYVPILLDWKMNAKALGSFIIDEDSSYYDPIAYYDKSDFPYPYNTALRCRDGFTGNPYLPHGCQESNECKDPMVRSRCHGLCINTKGSHKCVLKRSWIIILSKRFALLNFSGLFNYNFLLMSKKENVFFQKRKQIKRRRKFFEQNGGLLLRQQLRPSHGNVERTKIFSCKELDKATDHFNVSRILGQGGQGTVYKGMLVDGRIVAIKKSMKANKAKVEEFINECVILSQINHRNIVKLLGCCLETEVPLLVYEFIPNGTLYQYLHHQNNEFQLTWEMRLQIATQVSRAISYLHSEVCIPIYHRDIKSTNILLDEKYTAKVSDFGASRYIQIDRSHLTTHVKGTFGYVDPEYFQSSMLTEKSDVYSFGVVLVELLTGQKPVSSERVQEGIGLAACFILSMEDDKLFDIIDTQIVNKCDREEIIAVANLAKRCLNLNGKLRPTMKEVSIELEGIRLSHKDRNVQHNVGNEIEPNPSNTSSASSASSSKSQVSNISSLKQRQ</sequence>
<keyword evidence="6" id="KW-0547">Nucleotide-binding</keyword>
<dbReference type="InterPro" id="IPR001245">
    <property type="entry name" value="Ser-Thr/Tyr_kinase_cat_dom"/>
</dbReference>
<dbReference type="InterPro" id="IPR008271">
    <property type="entry name" value="Ser/Thr_kinase_AS"/>
</dbReference>
<evidence type="ECO:0000256" key="7">
    <source>
        <dbReference type="ARBA" id="ARBA00022777"/>
    </source>
</evidence>
<dbReference type="InterPro" id="IPR011009">
    <property type="entry name" value="Kinase-like_dom_sf"/>
</dbReference>
<feature type="domain" description="Protein kinase" evidence="17">
    <location>
        <begin position="388"/>
        <end position="663"/>
    </location>
</feature>
<dbReference type="GO" id="GO:0007166">
    <property type="term" value="P:cell surface receptor signaling pathway"/>
    <property type="evidence" value="ECO:0000318"/>
    <property type="project" value="GO_Central"/>
</dbReference>
<dbReference type="Pfam" id="PF07714">
    <property type="entry name" value="PK_Tyr_Ser-Thr"/>
    <property type="match status" value="1"/>
</dbReference>
<dbReference type="CDD" id="cd14066">
    <property type="entry name" value="STKc_IRAK"/>
    <property type="match status" value="1"/>
</dbReference>
<keyword evidence="5 16" id="KW-0732">Signal</keyword>
<dbReference type="SMART" id="SM00220">
    <property type="entry name" value="S_TKc"/>
    <property type="match status" value="1"/>
</dbReference>
<dbReference type="PROSITE" id="PS50011">
    <property type="entry name" value="PROTEIN_KINASE_DOM"/>
    <property type="match status" value="1"/>
</dbReference>
<keyword evidence="2" id="KW-0723">Serine/threonine-protein kinase</keyword>
<proteinExistence type="predicted"/>
<dbReference type="GO" id="GO:0030247">
    <property type="term" value="F:polysaccharide binding"/>
    <property type="evidence" value="ECO:0007669"/>
    <property type="project" value="InterPro"/>
</dbReference>
<evidence type="ECO:0000256" key="2">
    <source>
        <dbReference type="ARBA" id="ARBA00022527"/>
    </source>
</evidence>
<keyword evidence="11" id="KW-1015">Disulfide bond</keyword>
<dbReference type="GO" id="GO:0005886">
    <property type="term" value="C:plasma membrane"/>
    <property type="evidence" value="ECO:0000318"/>
    <property type="project" value="GO_Central"/>
</dbReference>
<dbReference type="PROSITE" id="PS00108">
    <property type="entry name" value="PROTEIN_KINASE_ST"/>
    <property type="match status" value="1"/>
</dbReference>
<feature type="chain" id="PRO_5012542029" description="Protein kinase domain-containing protein" evidence="16">
    <location>
        <begin position="21"/>
        <end position="708"/>
    </location>
</feature>
<dbReference type="Gene3D" id="3.30.200.20">
    <property type="entry name" value="Phosphorylase Kinase, domain 1"/>
    <property type="match status" value="1"/>
</dbReference>
<evidence type="ECO:0000256" key="16">
    <source>
        <dbReference type="SAM" id="SignalP"/>
    </source>
</evidence>
<evidence type="ECO:0000256" key="6">
    <source>
        <dbReference type="ARBA" id="ARBA00022741"/>
    </source>
</evidence>
<keyword evidence="8" id="KW-0067">ATP-binding</keyword>
<evidence type="ECO:0000256" key="10">
    <source>
        <dbReference type="ARBA" id="ARBA00023136"/>
    </source>
</evidence>
<dbReference type="FunFam" id="1.10.510.10:FF:000084">
    <property type="entry name" value="Wall-associated receptor kinase 2"/>
    <property type="match status" value="1"/>
</dbReference>
<dbReference type="Pfam" id="PF08488">
    <property type="entry name" value="WAK"/>
    <property type="match status" value="1"/>
</dbReference>
<dbReference type="InterPro" id="IPR013695">
    <property type="entry name" value="WAK"/>
</dbReference>
<comment type="catalytic activity">
    <reaction evidence="13">
        <text>L-seryl-[protein] + ATP = O-phospho-L-seryl-[protein] + ADP + H(+)</text>
        <dbReference type="Rhea" id="RHEA:17989"/>
        <dbReference type="Rhea" id="RHEA-COMP:9863"/>
        <dbReference type="Rhea" id="RHEA-COMP:11604"/>
        <dbReference type="ChEBI" id="CHEBI:15378"/>
        <dbReference type="ChEBI" id="CHEBI:29999"/>
        <dbReference type="ChEBI" id="CHEBI:30616"/>
        <dbReference type="ChEBI" id="CHEBI:83421"/>
        <dbReference type="ChEBI" id="CHEBI:456216"/>
    </reaction>
</comment>
<evidence type="ECO:0000259" key="17">
    <source>
        <dbReference type="PROSITE" id="PS50011"/>
    </source>
</evidence>
<dbReference type="GO" id="GO:0005524">
    <property type="term" value="F:ATP binding"/>
    <property type="evidence" value="ECO:0007669"/>
    <property type="project" value="UniProtKB-KW"/>
</dbReference>
<evidence type="ECO:0000256" key="14">
    <source>
        <dbReference type="ARBA" id="ARBA00047951"/>
    </source>
</evidence>
<comment type="catalytic activity">
    <reaction evidence="14">
        <text>L-threonyl-[protein] + ATP = O-phospho-L-threonyl-[protein] + ADP + H(+)</text>
        <dbReference type="Rhea" id="RHEA:46608"/>
        <dbReference type="Rhea" id="RHEA-COMP:11060"/>
        <dbReference type="Rhea" id="RHEA-COMP:11605"/>
        <dbReference type="ChEBI" id="CHEBI:15378"/>
        <dbReference type="ChEBI" id="CHEBI:30013"/>
        <dbReference type="ChEBI" id="CHEBI:30616"/>
        <dbReference type="ChEBI" id="CHEBI:61977"/>
        <dbReference type="ChEBI" id="CHEBI:456216"/>
    </reaction>
</comment>
<evidence type="ECO:0000313" key="18">
    <source>
        <dbReference type="EMBL" id="OAY37042.1"/>
    </source>
</evidence>
<dbReference type="InterPro" id="IPR025287">
    <property type="entry name" value="WAK_GUB"/>
</dbReference>
<keyword evidence="12" id="KW-0325">Glycoprotein</keyword>
<dbReference type="AlphaFoldDB" id="A0A2C9UYU4"/>
<keyword evidence="4" id="KW-0812">Transmembrane</keyword>
<dbReference type="PANTHER" id="PTHR27005">
    <property type="entry name" value="WALL-ASSOCIATED RECEPTOR KINASE-LIKE 21"/>
    <property type="match status" value="1"/>
</dbReference>
<dbReference type="InterPro" id="IPR045274">
    <property type="entry name" value="WAK-like"/>
</dbReference>